<reference evidence="3" key="1">
    <citation type="journal article" date="2020" name="mSystems">
        <title>Genome- and Community-Level Interaction Insights into Carbon Utilization and Element Cycling Functions of Hydrothermarchaeota in Hydrothermal Sediment.</title>
        <authorList>
            <person name="Zhou Z."/>
            <person name="Liu Y."/>
            <person name="Xu W."/>
            <person name="Pan J."/>
            <person name="Luo Z.H."/>
            <person name="Li M."/>
        </authorList>
    </citation>
    <scope>NUCLEOTIDE SEQUENCE [LARGE SCALE GENOMIC DNA]</scope>
    <source>
        <strain evidence="3">HyVt-458</strain>
    </source>
</reference>
<proteinExistence type="inferred from homology"/>
<feature type="domain" description="Histone deacetylase" evidence="2">
    <location>
        <begin position="21"/>
        <end position="307"/>
    </location>
</feature>
<dbReference type="InterPro" id="IPR037138">
    <property type="entry name" value="His_deacetylse_dom_sf"/>
</dbReference>
<evidence type="ECO:0000256" key="1">
    <source>
        <dbReference type="ARBA" id="ARBA00005947"/>
    </source>
</evidence>
<dbReference type="PANTHER" id="PTHR10625:SF10">
    <property type="entry name" value="HISTONE DEACETYLASE HDAC1"/>
    <property type="match status" value="1"/>
</dbReference>
<organism evidence="3">
    <name type="scientific">Thiolapillus brandeum</name>
    <dbReference type="NCBI Taxonomy" id="1076588"/>
    <lineage>
        <taxon>Bacteria</taxon>
        <taxon>Pseudomonadati</taxon>
        <taxon>Pseudomonadota</taxon>
        <taxon>Gammaproteobacteria</taxon>
        <taxon>Chromatiales</taxon>
        <taxon>Sedimenticolaceae</taxon>
        <taxon>Thiolapillus</taxon>
    </lineage>
</organism>
<comment type="caution">
    <text evidence="3">The sequence shown here is derived from an EMBL/GenBank/DDBJ whole genome shotgun (WGS) entry which is preliminary data.</text>
</comment>
<dbReference type="GO" id="GO:0004407">
    <property type="term" value="F:histone deacetylase activity"/>
    <property type="evidence" value="ECO:0007669"/>
    <property type="project" value="TreeGrafter"/>
</dbReference>
<gene>
    <name evidence="3" type="ORF">ENJ12_08380</name>
</gene>
<dbReference type="AlphaFoldDB" id="A0A831RX09"/>
<dbReference type="Pfam" id="PF00850">
    <property type="entry name" value="Hist_deacetyl"/>
    <property type="match status" value="1"/>
</dbReference>
<accession>A0A831RX09</accession>
<dbReference type="Gene3D" id="3.40.800.20">
    <property type="entry name" value="Histone deacetylase domain"/>
    <property type="match status" value="1"/>
</dbReference>
<evidence type="ECO:0000313" key="3">
    <source>
        <dbReference type="EMBL" id="HEC06852.1"/>
    </source>
</evidence>
<dbReference type="GO" id="GO:0040029">
    <property type="term" value="P:epigenetic regulation of gene expression"/>
    <property type="evidence" value="ECO:0007669"/>
    <property type="project" value="TreeGrafter"/>
</dbReference>
<sequence length="309" mass="33388">MTQTCVYLGPELARYGFGDEHPFGTDRMGAFQEEFERRGLDKRCQVLSPVKGDPELLALFHTPDYLQLLAERSKSGDGYLDGGDTPAFRGVFEASLTVAGTVCDAADRLIAGECARAFVPIAGLHHARRDGAAGFCAVNDCGIVIEHLKKQHHLTRIAYVDIDAHHGDGVFYAFEDDAAVIFVDFHEDGRFLYPGTGAATETGRGAAKGLKLNIPLPPEADDALFARLWPAAEHFLKSFDIEFCILQAGADSIGGDPITHLNLSPQTHAAVARALSNLPCQRLLVLGGGGYNRHNLAQTWNDVVQALSS</sequence>
<evidence type="ECO:0000259" key="2">
    <source>
        <dbReference type="Pfam" id="PF00850"/>
    </source>
</evidence>
<name>A0A831RX09_9GAMM</name>
<dbReference type="InterPro" id="IPR023696">
    <property type="entry name" value="Ureohydrolase_dom_sf"/>
</dbReference>
<dbReference type="PANTHER" id="PTHR10625">
    <property type="entry name" value="HISTONE DEACETYLASE HDAC1-RELATED"/>
    <property type="match status" value="1"/>
</dbReference>
<dbReference type="Proteomes" id="UP000886339">
    <property type="component" value="Unassembled WGS sequence"/>
</dbReference>
<dbReference type="InterPro" id="IPR000286">
    <property type="entry name" value="HDACs"/>
</dbReference>
<dbReference type="InterPro" id="IPR023801">
    <property type="entry name" value="His_deacetylse_dom"/>
</dbReference>
<protein>
    <submittedName>
        <fullName evidence="3">Acetoin utilization protein AcuC</fullName>
    </submittedName>
</protein>
<dbReference type="SUPFAM" id="SSF52768">
    <property type="entry name" value="Arginase/deacetylase"/>
    <property type="match status" value="1"/>
</dbReference>
<dbReference type="EMBL" id="DRLF01000293">
    <property type="protein sequence ID" value="HEC06852.1"/>
    <property type="molecule type" value="Genomic_DNA"/>
</dbReference>
<dbReference type="PRINTS" id="PR01270">
    <property type="entry name" value="HDASUPER"/>
</dbReference>
<comment type="similarity">
    <text evidence="1">Belongs to the histone deacetylase family.</text>
</comment>